<proteinExistence type="predicted"/>
<feature type="domain" description="SBF1/SBF2" evidence="2">
    <location>
        <begin position="316"/>
        <end position="366"/>
    </location>
</feature>
<feature type="compositionally biased region" description="Acidic residues" evidence="1">
    <location>
        <begin position="79"/>
        <end position="95"/>
    </location>
</feature>
<accession>A0AAV1P3U1</accession>
<feature type="region of interest" description="Disordered" evidence="1">
    <location>
        <begin position="1"/>
        <end position="121"/>
    </location>
</feature>
<protein>
    <submittedName>
        <fullName evidence="3">Uncharacterized protein KIAA0513 homolog isoform X1</fullName>
    </submittedName>
</protein>
<sequence>MEGVAVDNLIDLDLPSDATAHSDDGGQHRGHTDIFSQDPASSVGVQQQQQPLLPEPMAPTKSGSHHHHHHHHHHHQEEGENESDATESADSENDMDPASQWELRRSSSSSAHSGEDADAEAVERRQFMKAYVEKVFHGKEDFDQEEKARFGELCSGENGKGREWFAKYVSAQRCHSKCVCEATFYRLVQSFAVVLFECYQMDDYSPAKNLMTMCFTYYYIGKSQPSPSELLDRGGPPVALDSYLNKANFWFSGKKDAAERLLKNTSKTDVKGFFGGLESKLRSSMATKTEDEESPVETKPKSPVSESPEEKKGEKVYLYTHLKQQPIWHTLRFWNAAFFDAVHCERKKRSPTTREKWCHMTQEERDDSSKIDENIAFGQLGTFTHNMLAFGLSKKLCNDFLKKQAVIGNLNEEQYKLLSDHIEKMASE</sequence>
<feature type="compositionally biased region" description="Basic and acidic residues" evidence="1">
    <location>
        <begin position="20"/>
        <end position="32"/>
    </location>
</feature>
<dbReference type="InterPro" id="IPR039872">
    <property type="entry name" value="KIAA0513"/>
</dbReference>
<dbReference type="PANTHER" id="PTHR13663">
    <property type="entry name" value="SIMILAR TO RIKEN CDNA 6430548M08"/>
    <property type="match status" value="1"/>
</dbReference>
<dbReference type="Proteomes" id="UP001314229">
    <property type="component" value="Unassembled WGS sequence"/>
</dbReference>
<evidence type="ECO:0000313" key="4">
    <source>
        <dbReference type="Proteomes" id="UP001314229"/>
    </source>
</evidence>
<evidence type="ECO:0000313" key="3">
    <source>
        <dbReference type="EMBL" id="CAK6966375.1"/>
    </source>
</evidence>
<dbReference type="AlphaFoldDB" id="A0AAV1P3U1"/>
<keyword evidence="4" id="KW-1185">Reference proteome</keyword>
<evidence type="ECO:0000256" key="1">
    <source>
        <dbReference type="SAM" id="MobiDB-lite"/>
    </source>
</evidence>
<dbReference type="InterPro" id="IPR022096">
    <property type="entry name" value="SBF1/SBF2"/>
</dbReference>
<name>A0AAV1P3U1_SCOSC</name>
<dbReference type="EMBL" id="CAWUFR010000093">
    <property type="protein sequence ID" value="CAK6966375.1"/>
    <property type="molecule type" value="Genomic_DNA"/>
</dbReference>
<feature type="compositionally biased region" description="Basic residues" evidence="1">
    <location>
        <begin position="63"/>
        <end position="74"/>
    </location>
</feature>
<evidence type="ECO:0000259" key="2">
    <source>
        <dbReference type="Pfam" id="PF12335"/>
    </source>
</evidence>
<dbReference type="Pfam" id="PF12335">
    <property type="entry name" value="SBF2"/>
    <property type="match status" value="1"/>
</dbReference>
<gene>
    <name evidence="3" type="ORF">FSCOSCO3_A032122</name>
</gene>
<feature type="region of interest" description="Disordered" evidence="1">
    <location>
        <begin position="284"/>
        <end position="310"/>
    </location>
</feature>
<organism evidence="3 4">
    <name type="scientific">Scomber scombrus</name>
    <name type="common">Atlantic mackerel</name>
    <name type="synonym">Scomber vernalis</name>
    <dbReference type="NCBI Taxonomy" id="13677"/>
    <lineage>
        <taxon>Eukaryota</taxon>
        <taxon>Metazoa</taxon>
        <taxon>Chordata</taxon>
        <taxon>Craniata</taxon>
        <taxon>Vertebrata</taxon>
        <taxon>Euteleostomi</taxon>
        <taxon>Actinopterygii</taxon>
        <taxon>Neopterygii</taxon>
        <taxon>Teleostei</taxon>
        <taxon>Neoteleostei</taxon>
        <taxon>Acanthomorphata</taxon>
        <taxon>Pelagiaria</taxon>
        <taxon>Scombriformes</taxon>
        <taxon>Scombridae</taxon>
        <taxon>Scomber</taxon>
    </lineage>
</organism>
<reference evidence="3 4" key="1">
    <citation type="submission" date="2024-01" db="EMBL/GenBank/DDBJ databases">
        <authorList>
            <person name="Alioto T."/>
            <person name="Alioto T."/>
            <person name="Gomez Garrido J."/>
        </authorList>
    </citation>
    <scope>NUCLEOTIDE SEQUENCE [LARGE SCALE GENOMIC DNA]</scope>
</reference>
<feature type="compositionally biased region" description="Polar residues" evidence="1">
    <location>
        <begin position="34"/>
        <end position="45"/>
    </location>
</feature>
<comment type="caution">
    <text evidence="3">The sequence shown here is derived from an EMBL/GenBank/DDBJ whole genome shotgun (WGS) entry which is preliminary data.</text>
</comment>
<dbReference type="PANTHER" id="PTHR13663:SF2">
    <property type="entry name" value="SIMILAR TO RIKEN CDNA 6430548M08"/>
    <property type="match status" value="1"/>
</dbReference>